<feature type="compositionally biased region" description="Basic and acidic residues" evidence="6">
    <location>
        <begin position="114"/>
        <end position="140"/>
    </location>
</feature>
<evidence type="ECO:0000256" key="5">
    <source>
        <dbReference type="ARBA" id="ARBA00023242"/>
    </source>
</evidence>
<evidence type="ECO:0000313" key="8">
    <source>
        <dbReference type="EMBL" id="KAK9060717.1"/>
    </source>
</evidence>
<dbReference type="Proteomes" id="UP001408789">
    <property type="component" value="Unassembled WGS sequence"/>
</dbReference>
<feature type="compositionally biased region" description="Basic and acidic residues" evidence="6">
    <location>
        <begin position="172"/>
        <end position="194"/>
    </location>
</feature>
<feature type="compositionally biased region" description="Basic and acidic residues" evidence="6">
    <location>
        <begin position="148"/>
        <end position="163"/>
    </location>
</feature>
<evidence type="ECO:0000259" key="7">
    <source>
        <dbReference type="PROSITE" id="PS50982"/>
    </source>
</evidence>
<dbReference type="InterPro" id="IPR039622">
    <property type="entry name" value="MBD10/11"/>
</dbReference>
<keyword evidence="4" id="KW-0804">Transcription</keyword>
<feature type="compositionally biased region" description="Basic residues" evidence="6">
    <location>
        <begin position="102"/>
        <end position="113"/>
    </location>
</feature>
<dbReference type="InterPro" id="IPR001739">
    <property type="entry name" value="Methyl_CpG_DNA-bd"/>
</dbReference>
<protein>
    <recommendedName>
        <fullName evidence="7">MBD domain-containing protein</fullName>
    </recommendedName>
</protein>
<evidence type="ECO:0000256" key="3">
    <source>
        <dbReference type="ARBA" id="ARBA00023125"/>
    </source>
</evidence>
<gene>
    <name evidence="8" type="ORF">SSX86_021423</name>
</gene>
<sequence>MATTGMNDEVVSLELPAPSGWKKTFLLKQGGTPKKKETVFTAPTGEEITNKKQLEQYLKSHPGGPKISEFDWGSGETPRRSSRISEKSKSTPPPAEAEPVKKRSRKSTSGKKAKKEDVEMQESEKDEEKAKEESGEKCEIPEVPVSEEGAKPEKEVENEKNDVIPEQPFSEEVAKPVNEPKDESKKPVDEEMCKIPEVPSEEEAKSATVVNEEGEPIKEGNEETCEIPKVPSSEEVANPVTEEVDKHEVKPEEAAKGDNQEVLENPITPPPTEVITTPVTEEADKHEVKGEEAAKDVNKDVFENPIIPPPEEVITKPAVEESVPITKAEDAGETAEKNGCPVPEVTEAKPSWEEIKIEIRDLETLTLAALKGDI</sequence>
<proteinExistence type="predicted"/>
<feature type="compositionally biased region" description="Basic and acidic residues" evidence="6">
    <location>
        <begin position="282"/>
        <end position="302"/>
    </location>
</feature>
<feature type="compositionally biased region" description="Basic and acidic residues" evidence="6">
    <location>
        <begin position="77"/>
        <end position="89"/>
    </location>
</feature>
<feature type="region of interest" description="Disordered" evidence="6">
    <location>
        <begin position="28"/>
        <end position="347"/>
    </location>
</feature>
<feature type="compositionally biased region" description="Basic and acidic residues" evidence="6">
    <location>
        <begin position="243"/>
        <end position="259"/>
    </location>
</feature>
<evidence type="ECO:0000313" key="9">
    <source>
        <dbReference type="Proteomes" id="UP001408789"/>
    </source>
</evidence>
<dbReference type="SUPFAM" id="SSF54171">
    <property type="entry name" value="DNA-binding domain"/>
    <property type="match status" value="1"/>
</dbReference>
<accession>A0AAP0GU72</accession>
<keyword evidence="9" id="KW-1185">Reference proteome</keyword>
<keyword evidence="3" id="KW-0238">DNA-binding</keyword>
<dbReference type="GO" id="GO:0003677">
    <property type="term" value="F:DNA binding"/>
    <property type="evidence" value="ECO:0007669"/>
    <property type="project" value="UniProtKB-KW"/>
</dbReference>
<dbReference type="Pfam" id="PF01429">
    <property type="entry name" value="MBD"/>
    <property type="match status" value="1"/>
</dbReference>
<dbReference type="InterPro" id="IPR016177">
    <property type="entry name" value="DNA-bd_dom_sf"/>
</dbReference>
<dbReference type="AlphaFoldDB" id="A0AAP0GU72"/>
<dbReference type="PANTHER" id="PTHR33729">
    <property type="entry name" value="METHYL-CPG BINDING DOMAIN CONTAINING PROTEIN, EXPRESSED"/>
    <property type="match status" value="1"/>
</dbReference>
<keyword evidence="5" id="KW-0539">Nucleus</keyword>
<feature type="compositionally biased region" description="Basic and acidic residues" evidence="6">
    <location>
        <begin position="327"/>
        <end position="336"/>
    </location>
</feature>
<keyword evidence="2" id="KW-0805">Transcription regulation</keyword>
<name>A0AAP0GU72_9ASTR</name>
<reference evidence="8 9" key="1">
    <citation type="submission" date="2024-04" db="EMBL/GenBank/DDBJ databases">
        <title>The reference genome of an endangered Asteraceae, Deinandra increscens subsp. villosa, native to the Central Coast of California.</title>
        <authorList>
            <person name="Guilliams M."/>
            <person name="Hasenstab-Lehman K."/>
            <person name="Meyer R."/>
            <person name="Mcevoy S."/>
        </authorList>
    </citation>
    <scope>NUCLEOTIDE SEQUENCE [LARGE SCALE GENOMIC DNA]</scope>
    <source>
        <tissue evidence="8">Leaf</tissue>
    </source>
</reference>
<comment type="subcellular location">
    <subcellularLocation>
        <location evidence="1">Nucleus</location>
    </subcellularLocation>
</comment>
<evidence type="ECO:0000256" key="2">
    <source>
        <dbReference type="ARBA" id="ARBA00023015"/>
    </source>
</evidence>
<feature type="domain" description="MBD" evidence="7">
    <location>
        <begin position="7"/>
        <end position="77"/>
    </location>
</feature>
<dbReference type="PANTHER" id="PTHR33729:SF6">
    <property type="entry name" value="METHYL-CPG-BINDING DOMAIN-CONTAINING PROTEIN 11"/>
    <property type="match status" value="1"/>
</dbReference>
<evidence type="ECO:0000256" key="6">
    <source>
        <dbReference type="SAM" id="MobiDB-lite"/>
    </source>
</evidence>
<comment type="caution">
    <text evidence="8">The sequence shown here is derived from an EMBL/GenBank/DDBJ whole genome shotgun (WGS) entry which is preliminary data.</text>
</comment>
<dbReference type="Gene3D" id="3.30.890.10">
    <property type="entry name" value="Methyl-cpg-binding Protein 2, Chain A"/>
    <property type="match status" value="1"/>
</dbReference>
<organism evidence="8 9">
    <name type="scientific">Deinandra increscens subsp. villosa</name>
    <dbReference type="NCBI Taxonomy" id="3103831"/>
    <lineage>
        <taxon>Eukaryota</taxon>
        <taxon>Viridiplantae</taxon>
        <taxon>Streptophyta</taxon>
        <taxon>Embryophyta</taxon>
        <taxon>Tracheophyta</taxon>
        <taxon>Spermatophyta</taxon>
        <taxon>Magnoliopsida</taxon>
        <taxon>eudicotyledons</taxon>
        <taxon>Gunneridae</taxon>
        <taxon>Pentapetalae</taxon>
        <taxon>asterids</taxon>
        <taxon>campanulids</taxon>
        <taxon>Asterales</taxon>
        <taxon>Asteraceae</taxon>
        <taxon>Asteroideae</taxon>
        <taxon>Heliantheae alliance</taxon>
        <taxon>Madieae</taxon>
        <taxon>Madiinae</taxon>
        <taxon>Deinandra</taxon>
    </lineage>
</organism>
<dbReference type="EMBL" id="JBCNJP010000020">
    <property type="protein sequence ID" value="KAK9060717.1"/>
    <property type="molecule type" value="Genomic_DNA"/>
</dbReference>
<dbReference type="PROSITE" id="PS50982">
    <property type="entry name" value="MBD"/>
    <property type="match status" value="1"/>
</dbReference>
<evidence type="ECO:0000256" key="1">
    <source>
        <dbReference type="ARBA" id="ARBA00004123"/>
    </source>
</evidence>
<dbReference type="CDD" id="cd00122">
    <property type="entry name" value="MBD"/>
    <property type="match status" value="1"/>
</dbReference>
<evidence type="ECO:0000256" key="4">
    <source>
        <dbReference type="ARBA" id="ARBA00023163"/>
    </source>
</evidence>
<dbReference type="GO" id="GO:0005634">
    <property type="term" value="C:nucleus"/>
    <property type="evidence" value="ECO:0007669"/>
    <property type="project" value="UniProtKB-SubCell"/>
</dbReference>